<feature type="transmembrane region" description="Helical" evidence="1">
    <location>
        <begin position="82"/>
        <end position="100"/>
    </location>
</feature>
<name>A0A0K6I0J1_9HYPH</name>
<reference evidence="3" key="1">
    <citation type="submission" date="2015-08" db="EMBL/GenBank/DDBJ databases">
        <authorList>
            <person name="Varghese N."/>
        </authorList>
    </citation>
    <scope>NUCLEOTIDE SEQUENCE [LARGE SCALE GENOMIC DNA]</scope>
    <source>
        <strain evidence="3">DSM 23407</strain>
    </source>
</reference>
<keyword evidence="3" id="KW-1185">Reference proteome</keyword>
<organism evidence="2 3">
    <name type="scientific">Pannonibacter indicus</name>
    <dbReference type="NCBI Taxonomy" id="466044"/>
    <lineage>
        <taxon>Bacteria</taxon>
        <taxon>Pseudomonadati</taxon>
        <taxon>Pseudomonadota</taxon>
        <taxon>Alphaproteobacteria</taxon>
        <taxon>Hyphomicrobiales</taxon>
        <taxon>Stappiaceae</taxon>
        <taxon>Pannonibacter</taxon>
    </lineage>
</organism>
<dbReference type="Proteomes" id="UP000183900">
    <property type="component" value="Unassembled WGS sequence"/>
</dbReference>
<gene>
    <name evidence="2" type="ORF">Ga0061067_1067</name>
</gene>
<dbReference type="RefSeq" id="WP_055455713.1">
    <property type="nucleotide sequence ID" value="NZ_CYHE01000006.1"/>
</dbReference>
<dbReference type="OrthoDB" id="7906671at2"/>
<feature type="transmembrane region" description="Helical" evidence="1">
    <location>
        <begin position="12"/>
        <end position="34"/>
    </location>
</feature>
<feature type="transmembrane region" description="Helical" evidence="1">
    <location>
        <begin position="54"/>
        <end position="75"/>
    </location>
</feature>
<sequence>MIDGGLLVLQVVKAVTGFILGLLGAAGFLAFGFFRDVFAQQDPVMAGAVTGTALVSAAFLGALAFAPSFIAIALAEVLRLRSIVYHVGLAGLIAAGLWIMRDGSLAANGRSGWLPGTTVALASGFTGGIIYWVIAGRTSGCWRSTADRPG</sequence>
<dbReference type="AlphaFoldDB" id="A0A0K6I0J1"/>
<accession>A0A0K6I0J1</accession>
<keyword evidence="1" id="KW-0812">Transmembrane</keyword>
<evidence type="ECO:0000313" key="2">
    <source>
        <dbReference type="EMBL" id="CUA96586.1"/>
    </source>
</evidence>
<protein>
    <submittedName>
        <fullName evidence="2">Uncharacterized protein</fullName>
    </submittedName>
</protein>
<dbReference type="EMBL" id="CYHE01000006">
    <property type="protein sequence ID" value="CUA96586.1"/>
    <property type="molecule type" value="Genomic_DNA"/>
</dbReference>
<feature type="transmembrane region" description="Helical" evidence="1">
    <location>
        <begin position="112"/>
        <end position="134"/>
    </location>
</feature>
<keyword evidence="1" id="KW-0472">Membrane</keyword>
<evidence type="ECO:0000256" key="1">
    <source>
        <dbReference type="SAM" id="Phobius"/>
    </source>
</evidence>
<proteinExistence type="predicted"/>
<evidence type="ECO:0000313" key="3">
    <source>
        <dbReference type="Proteomes" id="UP000183900"/>
    </source>
</evidence>
<keyword evidence="1" id="KW-1133">Transmembrane helix</keyword>